<evidence type="ECO:0000256" key="6">
    <source>
        <dbReference type="PROSITE-ProRule" id="PRU00169"/>
    </source>
</evidence>
<gene>
    <name evidence="10" type="ORF">JFN93_06320</name>
</gene>
<dbReference type="GO" id="GO:0006355">
    <property type="term" value="P:regulation of DNA-templated transcription"/>
    <property type="evidence" value="ECO:0007669"/>
    <property type="project" value="InterPro"/>
</dbReference>
<evidence type="ECO:0000313" key="11">
    <source>
        <dbReference type="Proteomes" id="UP000636888"/>
    </source>
</evidence>
<protein>
    <submittedName>
        <fullName evidence="10">Response regulator transcription factor</fullName>
    </submittedName>
</protein>
<feature type="domain" description="OmpR/PhoB-type" evidence="9">
    <location>
        <begin position="129"/>
        <end position="225"/>
    </location>
</feature>
<dbReference type="Proteomes" id="UP000636888">
    <property type="component" value="Unassembled WGS sequence"/>
</dbReference>
<feature type="domain" description="Response regulatory" evidence="8">
    <location>
        <begin position="3"/>
        <end position="119"/>
    </location>
</feature>
<name>A0A8J7LUY8_9BACT</name>
<keyword evidence="2" id="KW-0902">Two-component regulatory system</keyword>
<reference evidence="10" key="1">
    <citation type="submission" date="2020-12" db="EMBL/GenBank/DDBJ databases">
        <title>Geomonas sp. Red875, isolated from river sediment.</title>
        <authorList>
            <person name="Xu Z."/>
            <person name="Zhang Z."/>
            <person name="Masuda Y."/>
            <person name="Itoh H."/>
            <person name="Senoo K."/>
        </authorList>
    </citation>
    <scope>NUCLEOTIDE SEQUENCE</scope>
    <source>
        <strain evidence="10">Red875</strain>
    </source>
</reference>
<dbReference type="GO" id="GO:0005829">
    <property type="term" value="C:cytosol"/>
    <property type="evidence" value="ECO:0007669"/>
    <property type="project" value="TreeGrafter"/>
</dbReference>
<dbReference type="Gene3D" id="3.40.50.2300">
    <property type="match status" value="1"/>
</dbReference>
<dbReference type="AlphaFoldDB" id="A0A8J7LUY8"/>
<evidence type="ECO:0000256" key="3">
    <source>
        <dbReference type="ARBA" id="ARBA00023015"/>
    </source>
</evidence>
<dbReference type="PROSITE" id="PS50110">
    <property type="entry name" value="RESPONSE_REGULATORY"/>
    <property type="match status" value="1"/>
</dbReference>
<evidence type="ECO:0000256" key="5">
    <source>
        <dbReference type="ARBA" id="ARBA00023163"/>
    </source>
</evidence>
<dbReference type="PANTHER" id="PTHR48111:SF21">
    <property type="entry name" value="DNA-BINDING DUAL MASTER TRANSCRIPTIONAL REGULATOR RPAA"/>
    <property type="match status" value="1"/>
</dbReference>
<dbReference type="InterPro" id="IPR039420">
    <property type="entry name" value="WalR-like"/>
</dbReference>
<keyword evidence="5" id="KW-0804">Transcription</keyword>
<dbReference type="SUPFAM" id="SSF52172">
    <property type="entry name" value="CheY-like"/>
    <property type="match status" value="1"/>
</dbReference>
<evidence type="ECO:0000256" key="7">
    <source>
        <dbReference type="PROSITE-ProRule" id="PRU01091"/>
    </source>
</evidence>
<keyword evidence="11" id="KW-1185">Reference proteome</keyword>
<evidence type="ECO:0000256" key="4">
    <source>
        <dbReference type="ARBA" id="ARBA00023125"/>
    </source>
</evidence>
<evidence type="ECO:0000256" key="1">
    <source>
        <dbReference type="ARBA" id="ARBA00022553"/>
    </source>
</evidence>
<dbReference type="Gene3D" id="6.10.250.690">
    <property type="match status" value="1"/>
</dbReference>
<evidence type="ECO:0000259" key="9">
    <source>
        <dbReference type="PROSITE" id="PS51755"/>
    </source>
</evidence>
<evidence type="ECO:0000313" key="10">
    <source>
        <dbReference type="EMBL" id="MBJ6724315.1"/>
    </source>
</evidence>
<dbReference type="InterPro" id="IPR016032">
    <property type="entry name" value="Sig_transdc_resp-reg_C-effctor"/>
</dbReference>
<keyword evidence="4 7" id="KW-0238">DNA-binding</keyword>
<dbReference type="GO" id="GO:0000976">
    <property type="term" value="F:transcription cis-regulatory region binding"/>
    <property type="evidence" value="ECO:0007669"/>
    <property type="project" value="TreeGrafter"/>
</dbReference>
<dbReference type="Pfam" id="PF00486">
    <property type="entry name" value="Trans_reg_C"/>
    <property type="match status" value="1"/>
</dbReference>
<dbReference type="GO" id="GO:0032993">
    <property type="term" value="C:protein-DNA complex"/>
    <property type="evidence" value="ECO:0007669"/>
    <property type="project" value="TreeGrafter"/>
</dbReference>
<dbReference type="Gene3D" id="1.10.10.10">
    <property type="entry name" value="Winged helix-like DNA-binding domain superfamily/Winged helix DNA-binding domain"/>
    <property type="match status" value="1"/>
</dbReference>
<dbReference type="SMART" id="SM00862">
    <property type="entry name" value="Trans_reg_C"/>
    <property type="match status" value="1"/>
</dbReference>
<feature type="DNA-binding region" description="OmpR/PhoB-type" evidence="7">
    <location>
        <begin position="129"/>
        <end position="225"/>
    </location>
</feature>
<dbReference type="EMBL" id="JAEMHM010000004">
    <property type="protein sequence ID" value="MBJ6724315.1"/>
    <property type="molecule type" value="Genomic_DNA"/>
</dbReference>
<organism evidence="10 11">
    <name type="scientific">Geomesophilobacter sediminis</name>
    <dbReference type="NCBI Taxonomy" id="2798584"/>
    <lineage>
        <taxon>Bacteria</taxon>
        <taxon>Pseudomonadati</taxon>
        <taxon>Thermodesulfobacteriota</taxon>
        <taxon>Desulfuromonadia</taxon>
        <taxon>Geobacterales</taxon>
        <taxon>Geobacteraceae</taxon>
        <taxon>Geomesophilobacter</taxon>
    </lineage>
</organism>
<dbReference type="RefSeq" id="WP_199383150.1">
    <property type="nucleotide sequence ID" value="NZ_JAEMHM010000004.1"/>
</dbReference>
<feature type="modified residue" description="4-aspartylphosphate" evidence="6">
    <location>
        <position position="52"/>
    </location>
</feature>
<evidence type="ECO:0000259" key="8">
    <source>
        <dbReference type="PROSITE" id="PS50110"/>
    </source>
</evidence>
<dbReference type="InterPro" id="IPR001789">
    <property type="entry name" value="Sig_transdc_resp-reg_receiver"/>
</dbReference>
<keyword evidence="1 6" id="KW-0597">Phosphoprotein</keyword>
<proteinExistence type="predicted"/>
<dbReference type="PROSITE" id="PS51755">
    <property type="entry name" value="OMPR_PHOB"/>
    <property type="match status" value="1"/>
</dbReference>
<dbReference type="SMART" id="SM00448">
    <property type="entry name" value="REC"/>
    <property type="match status" value="1"/>
</dbReference>
<evidence type="ECO:0000256" key="2">
    <source>
        <dbReference type="ARBA" id="ARBA00023012"/>
    </source>
</evidence>
<dbReference type="Pfam" id="PF00072">
    <property type="entry name" value="Response_reg"/>
    <property type="match status" value="1"/>
</dbReference>
<dbReference type="InterPro" id="IPR001867">
    <property type="entry name" value="OmpR/PhoB-type_DNA-bd"/>
</dbReference>
<dbReference type="InterPro" id="IPR036388">
    <property type="entry name" value="WH-like_DNA-bd_sf"/>
</dbReference>
<dbReference type="CDD" id="cd00383">
    <property type="entry name" value="trans_reg_C"/>
    <property type="match status" value="1"/>
</dbReference>
<dbReference type="GO" id="GO:0000156">
    <property type="term" value="F:phosphorelay response regulator activity"/>
    <property type="evidence" value="ECO:0007669"/>
    <property type="project" value="TreeGrafter"/>
</dbReference>
<keyword evidence="3" id="KW-0805">Transcription regulation</keyword>
<comment type="caution">
    <text evidence="10">The sequence shown here is derived from an EMBL/GenBank/DDBJ whole genome shotgun (WGS) entry which is preliminary data.</text>
</comment>
<dbReference type="FunFam" id="3.40.50.2300:FF:000001">
    <property type="entry name" value="DNA-binding response regulator PhoB"/>
    <property type="match status" value="1"/>
</dbReference>
<dbReference type="PANTHER" id="PTHR48111">
    <property type="entry name" value="REGULATOR OF RPOS"/>
    <property type="match status" value="1"/>
</dbReference>
<accession>A0A8J7LUY8</accession>
<sequence length="226" mass="25415">MQTVLIIEDEGDLAELVAFNLEREGLRTVTVQDGAAGLDEARRILPDLILLDLMLPGLHGTEVCKVLKKNERTSRIPVIMMTAKGEEIDKVVGFEVGADDYVVKPFSPRELVLRVKAVLRRTDSDSGDAGTVMVGPLRIDPERHIVSVYEEEVVFTTTEFKLLFTLVQRLGRVQSRDVLLRDVWGYNYIDDTRTVDTHITRVRTKLGGAGDLIKTVRGFGYKMEDR</sequence>
<dbReference type="InterPro" id="IPR011006">
    <property type="entry name" value="CheY-like_superfamily"/>
</dbReference>
<dbReference type="SUPFAM" id="SSF46894">
    <property type="entry name" value="C-terminal effector domain of the bipartite response regulators"/>
    <property type="match status" value="1"/>
</dbReference>